<dbReference type="CDD" id="cd12797">
    <property type="entry name" value="M23_peptidase"/>
    <property type="match status" value="1"/>
</dbReference>
<evidence type="ECO:0000313" key="2">
    <source>
        <dbReference type="EMBL" id="MED3564485.1"/>
    </source>
</evidence>
<name>A0ABU6NIF1_9BACI</name>
<dbReference type="SUPFAM" id="SSF51261">
    <property type="entry name" value="Duplicated hybrid motif"/>
    <property type="match status" value="1"/>
</dbReference>
<dbReference type="RefSeq" id="WP_327969623.1">
    <property type="nucleotide sequence ID" value="NZ_JARMQG010000363.1"/>
</dbReference>
<dbReference type="Gene3D" id="2.70.70.10">
    <property type="entry name" value="Glucose Permease (Domain IIA)"/>
    <property type="match status" value="1"/>
</dbReference>
<protein>
    <submittedName>
        <fullName evidence="2">M23 family metallopeptidase</fullName>
    </submittedName>
</protein>
<accession>A0ABU6NIF1</accession>
<dbReference type="InterPro" id="IPR016047">
    <property type="entry name" value="M23ase_b-sheet_dom"/>
</dbReference>
<evidence type="ECO:0000313" key="3">
    <source>
        <dbReference type="Proteomes" id="UP001330749"/>
    </source>
</evidence>
<dbReference type="PANTHER" id="PTHR21666">
    <property type="entry name" value="PEPTIDASE-RELATED"/>
    <property type="match status" value="1"/>
</dbReference>
<comment type="caution">
    <text evidence="2">The sequence shown here is derived from an EMBL/GenBank/DDBJ whole genome shotgun (WGS) entry which is preliminary data.</text>
</comment>
<dbReference type="Proteomes" id="UP001330749">
    <property type="component" value="Unassembled WGS sequence"/>
</dbReference>
<feature type="domain" description="M23ase beta-sheet core" evidence="1">
    <location>
        <begin position="2"/>
        <end position="53"/>
    </location>
</feature>
<gene>
    <name evidence="2" type="ORF">P4447_18885</name>
</gene>
<sequence length="58" mass="6310">NQQTLYAHLSKILVKPGQKISQGQIIGNCGNTGDSQGIHLHFEIRLSGKPVDPAPYLK</sequence>
<keyword evidence="3" id="KW-1185">Reference proteome</keyword>
<dbReference type="PANTHER" id="PTHR21666:SF270">
    <property type="entry name" value="MUREIN HYDROLASE ACTIVATOR ENVC"/>
    <property type="match status" value="1"/>
</dbReference>
<dbReference type="InterPro" id="IPR011055">
    <property type="entry name" value="Dup_hybrid_motif"/>
</dbReference>
<organism evidence="2 3">
    <name type="scientific">Bacillus xiapuensis</name>
    <dbReference type="NCBI Taxonomy" id="2014075"/>
    <lineage>
        <taxon>Bacteria</taxon>
        <taxon>Bacillati</taxon>
        <taxon>Bacillota</taxon>
        <taxon>Bacilli</taxon>
        <taxon>Bacillales</taxon>
        <taxon>Bacillaceae</taxon>
        <taxon>Bacillus</taxon>
    </lineage>
</organism>
<dbReference type="EMBL" id="JARMQG010000363">
    <property type="protein sequence ID" value="MED3564485.1"/>
    <property type="molecule type" value="Genomic_DNA"/>
</dbReference>
<dbReference type="InterPro" id="IPR050570">
    <property type="entry name" value="Cell_wall_metabolism_enzyme"/>
</dbReference>
<feature type="non-terminal residue" evidence="2">
    <location>
        <position position="1"/>
    </location>
</feature>
<dbReference type="Pfam" id="PF01551">
    <property type="entry name" value="Peptidase_M23"/>
    <property type="match status" value="1"/>
</dbReference>
<reference evidence="2 3" key="1">
    <citation type="submission" date="2023-03" db="EMBL/GenBank/DDBJ databases">
        <title>Bacillus Genome Sequencing.</title>
        <authorList>
            <person name="Dunlap C."/>
        </authorList>
    </citation>
    <scope>NUCLEOTIDE SEQUENCE [LARGE SCALE GENOMIC DNA]</scope>
    <source>
        <strain evidence="2 3">B-14544</strain>
    </source>
</reference>
<evidence type="ECO:0000259" key="1">
    <source>
        <dbReference type="Pfam" id="PF01551"/>
    </source>
</evidence>
<proteinExistence type="predicted"/>